<dbReference type="SUPFAM" id="SSF88946">
    <property type="entry name" value="Sigma2 domain of RNA polymerase sigma factors"/>
    <property type="match status" value="1"/>
</dbReference>
<evidence type="ECO:0000313" key="10">
    <source>
        <dbReference type="Proteomes" id="UP000658131"/>
    </source>
</evidence>
<evidence type="ECO:0000259" key="8">
    <source>
        <dbReference type="PROSITE" id="PS00716"/>
    </source>
</evidence>
<dbReference type="InterPro" id="IPR007624">
    <property type="entry name" value="RNA_pol_sigma70_r3"/>
</dbReference>
<evidence type="ECO:0000256" key="3">
    <source>
        <dbReference type="ARBA" id="ARBA00023082"/>
    </source>
</evidence>
<keyword evidence="2 6" id="KW-0805">Transcription regulation</keyword>
<keyword evidence="3 6" id="KW-0731">Sigma factor</keyword>
<feature type="domain" description="RNA polymerase sigma-70" evidence="7">
    <location>
        <begin position="66"/>
        <end position="79"/>
    </location>
</feature>
<evidence type="ECO:0000256" key="4">
    <source>
        <dbReference type="ARBA" id="ARBA00023125"/>
    </source>
</evidence>
<sequence>MNFNKVEICGVDTSKLPVISEKEKLDLMRRAKEGDAAARDRMIASNLRLVLSVVQKFANRGENPDDLFQVGCIGLIKAIDHFDPTLEVRFSTYGVPMIIGEIRRYLRDNNAVRVSRSMRDTAYKALQVRERLLGENLVEPTVEQIAKEMGVRRQEVVAALEAIVEPISLYEPIYSDGGDPIFVMDQIGDPGTDGDWLDEISFREAIAALAEREKKILSLRFVVGKTQMEVAREVGISQAQVSRLEKGALEKIKKRM</sequence>
<dbReference type="PROSITE" id="PS00716">
    <property type="entry name" value="SIGMA70_2"/>
    <property type="match status" value="1"/>
</dbReference>
<dbReference type="InterPro" id="IPR014322">
    <property type="entry name" value="RNA_pol_sigma-B/F/G"/>
</dbReference>
<keyword evidence="1" id="KW-0749">Sporulation</keyword>
<dbReference type="Pfam" id="PF04539">
    <property type="entry name" value="Sigma70_r3"/>
    <property type="match status" value="1"/>
</dbReference>
<evidence type="ECO:0000259" key="7">
    <source>
        <dbReference type="PROSITE" id="PS00715"/>
    </source>
</evidence>
<dbReference type="PANTHER" id="PTHR30603">
    <property type="entry name" value="RNA POLYMERASE SIGMA FACTOR RPO"/>
    <property type="match status" value="1"/>
</dbReference>
<protein>
    <recommendedName>
        <fullName evidence="6">RNA polymerase sigma factor</fullName>
    </recommendedName>
</protein>
<dbReference type="RefSeq" id="WP_262398640.1">
    <property type="nucleotide sequence ID" value="NZ_JACRTB010000001.1"/>
</dbReference>
<dbReference type="PANTHER" id="PTHR30603:SF17">
    <property type="entry name" value="RNA POLYMERASE SIGMA-G FACTOR"/>
    <property type="match status" value="1"/>
</dbReference>
<dbReference type="InterPro" id="IPR013324">
    <property type="entry name" value="RNA_pol_sigma_r3/r4-like"/>
</dbReference>
<reference evidence="9 10" key="1">
    <citation type="submission" date="2020-08" db="EMBL/GenBank/DDBJ databases">
        <title>Genome public.</title>
        <authorList>
            <person name="Liu C."/>
            <person name="Sun Q."/>
        </authorList>
    </citation>
    <scope>NUCLEOTIDE SEQUENCE [LARGE SCALE GENOMIC DNA]</scope>
    <source>
        <strain evidence="9 10">BX1</strain>
    </source>
</reference>
<dbReference type="SUPFAM" id="SSF88659">
    <property type="entry name" value="Sigma3 and sigma4 domains of RNA polymerase sigma factors"/>
    <property type="match status" value="2"/>
</dbReference>
<feature type="domain" description="RNA polymerase sigma-70" evidence="8">
    <location>
        <begin position="226"/>
        <end position="252"/>
    </location>
</feature>
<name>A0ABR7NF00_9FIRM</name>
<dbReference type="InterPro" id="IPR000943">
    <property type="entry name" value="RNA_pol_sigma70"/>
</dbReference>
<dbReference type="Gene3D" id="1.20.120.1810">
    <property type="match status" value="1"/>
</dbReference>
<dbReference type="Pfam" id="PF04545">
    <property type="entry name" value="Sigma70_r4"/>
    <property type="match status" value="1"/>
</dbReference>
<evidence type="ECO:0000313" key="9">
    <source>
        <dbReference type="EMBL" id="MBC8574950.1"/>
    </source>
</evidence>
<proteinExistence type="inferred from homology"/>
<dbReference type="Pfam" id="PF04542">
    <property type="entry name" value="Sigma70_r2"/>
    <property type="match status" value="1"/>
</dbReference>
<gene>
    <name evidence="9" type="primary">sigG</name>
    <name evidence="9" type="ORF">H8717_00790</name>
</gene>
<dbReference type="NCBIfam" id="NF006071">
    <property type="entry name" value="PRK08215.1"/>
    <property type="match status" value="1"/>
</dbReference>
<accession>A0ABR7NF00</accession>
<comment type="similarity">
    <text evidence="6">Belongs to the sigma-70 factor family.</text>
</comment>
<dbReference type="InterPro" id="IPR007627">
    <property type="entry name" value="RNA_pol_sigma70_r2"/>
</dbReference>
<dbReference type="InterPro" id="IPR014284">
    <property type="entry name" value="RNA_pol_sigma-70_dom"/>
</dbReference>
<keyword evidence="5 6" id="KW-0804">Transcription</keyword>
<dbReference type="Proteomes" id="UP000658131">
    <property type="component" value="Unassembled WGS sequence"/>
</dbReference>
<dbReference type="InterPro" id="IPR050239">
    <property type="entry name" value="Sigma-70_RNA_pol_init_factors"/>
</dbReference>
<comment type="function">
    <text evidence="6">Sigma factors are initiation factors that promote the attachment of RNA polymerase to specific initiation sites and are then released.</text>
</comment>
<keyword evidence="10" id="KW-1185">Reference proteome</keyword>
<organism evidence="9 10">
    <name type="scientific">Yanshouia hominis</name>
    <dbReference type="NCBI Taxonomy" id="2763673"/>
    <lineage>
        <taxon>Bacteria</taxon>
        <taxon>Bacillati</taxon>
        <taxon>Bacillota</taxon>
        <taxon>Clostridia</taxon>
        <taxon>Eubacteriales</taxon>
        <taxon>Oscillospiraceae</taxon>
        <taxon>Yanshouia</taxon>
    </lineage>
</organism>
<evidence type="ECO:0000256" key="2">
    <source>
        <dbReference type="ARBA" id="ARBA00023015"/>
    </source>
</evidence>
<dbReference type="Gene3D" id="1.20.140.160">
    <property type="match status" value="1"/>
</dbReference>
<dbReference type="PROSITE" id="PS00715">
    <property type="entry name" value="SIGMA70_1"/>
    <property type="match status" value="1"/>
</dbReference>
<comment type="caution">
    <text evidence="9">The sequence shown here is derived from an EMBL/GenBank/DDBJ whole genome shotgun (WGS) entry which is preliminary data.</text>
</comment>
<dbReference type="CDD" id="cd06171">
    <property type="entry name" value="Sigma70_r4"/>
    <property type="match status" value="1"/>
</dbReference>
<dbReference type="InterPro" id="IPR007630">
    <property type="entry name" value="RNA_pol_sigma70_r4"/>
</dbReference>
<evidence type="ECO:0000256" key="1">
    <source>
        <dbReference type="ARBA" id="ARBA00022969"/>
    </source>
</evidence>
<dbReference type="EMBL" id="JACRTB010000001">
    <property type="protein sequence ID" value="MBC8574950.1"/>
    <property type="molecule type" value="Genomic_DNA"/>
</dbReference>
<evidence type="ECO:0000256" key="6">
    <source>
        <dbReference type="RuleBase" id="RU362124"/>
    </source>
</evidence>
<keyword evidence="4 6" id="KW-0238">DNA-binding</keyword>
<evidence type="ECO:0000256" key="5">
    <source>
        <dbReference type="ARBA" id="ARBA00023163"/>
    </source>
</evidence>
<dbReference type="PRINTS" id="PR00046">
    <property type="entry name" value="SIGMA70FCT"/>
</dbReference>
<dbReference type="InterPro" id="IPR013325">
    <property type="entry name" value="RNA_pol_sigma_r2"/>
</dbReference>
<dbReference type="NCBIfam" id="TIGR02980">
    <property type="entry name" value="SigBFG"/>
    <property type="match status" value="1"/>
</dbReference>
<dbReference type="NCBIfam" id="TIGR02937">
    <property type="entry name" value="sigma70-ECF"/>
    <property type="match status" value="2"/>
</dbReference>